<dbReference type="PANTHER" id="PTHR14778:SF2">
    <property type="entry name" value="KINETOCHORE-ASSOCIATED PROTEIN DSN1 HOMOLOG"/>
    <property type="match status" value="1"/>
</dbReference>
<dbReference type="PANTHER" id="PTHR14778">
    <property type="entry name" value="KINETOCHORE-ASSOCIATED PROTEIN DSN1 HOMOLOG"/>
    <property type="match status" value="1"/>
</dbReference>
<keyword evidence="1" id="KW-0175">Coiled coil</keyword>
<dbReference type="Ensembl" id="ENSSAUT00010050737.1">
    <property type="protein sequence ID" value="ENSSAUP00010048231.1"/>
    <property type="gene ID" value="ENSSAUG00010020114.1"/>
</dbReference>
<feature type="compositionally biased region" description="Basic and acidic residues" evidence="2">
    <location>
        <begin position="88"/>
        <end position="105"/>
    </location>
</feature>
<dbReference type="GeneID" id="115574903"/>
<name>A0A671XDC4_SPAAU</name>
<dbReference type="GO" id="GO:0000444">
    <property type="term" value="C:MIS12/MIND type complex"/>
    <property type="evidence" value="ECO:0007669"/>
    <property type="project" value="InterPro"/>
</dbReference>
<dbReference type="InterPro" id="IPR013218">
    <property type="entry name" value="Dsn1/Mis13"/>
</dbReference>
<dbReference type="GeneTree" id="ENSGT00390000011347"/>
<gene>
    <name evidence="3" type="primary">LOC115574903</name>
</gene>
<evidence type="ECO:0000256" key="1">
    <source>
        <dbReference type="SAM" id="Coils"/>
    </source>
</evidence>
<dbReference type="GO" id="GO:0051301">
    <property type="term" value="P:cell division"/>
    <property type="evidence" value="ECO:0007669"/>
    <property type="project" value="InterPro"/>
</dbReference>
<dbReference type="AlphaFoldDB" id="A0A671XDC4"/>
<keyword evidence="4" id="KW-1185">Reference proteome</keyword>
<proteinExistence type="predicted"/>
<evidence type="ECO:0000313" key="3">
    <source>
        <dbReference type="Ensembl" id="ENSSAUP00010048231.1"/>
    </source>
</evidence>
<dbReference type="FunCoup" id="A0A671XDC4">
    <property type="interactions" value="763"/>
</dbReference>
<feature type="region of interest" description="Disordered" evidence="2">
    <location>
        <begin position="50"/>
        <end position="127"/>
    </location>
</feature>
<dbReference type="InParanoid" id="A0A671XDC4"/>
<dbReference type="CTD" id="79980"/>
<dbReference type="GO" id="GO:0007059">
    <property type="term" value="P:chromosome segregation"/>
    <property type="evidence" value="ECO:0007669"/>
    <property type="project" value="InterPro"/>
</dbReference>
<evidence type="ECO:0000313" key="4">
    <source>
        <dbReference type="Proteomes" id="UP000472265"/>
    </source>
</evidence>
<reference evidence="3" key="2">
    <citation type="submission" date="2025-08" db="UniProtKB">
        <authorList>
            <consortium name="Ensembl"/>
        </authorList>
    </citation>
    <scope>IDENTIFICATION</scope>
</reference>
<feature type="compositionally biased region" description="Polar residues" evidence="2">
    <location>
        <begin position="50"/>
        <end position="65"/>
    </location>
</feature>
<evidence type="ECO:0000256" key="2">
    <source>
        <dbReference type="SAM" id="MobiDB-lite"/>
    </source>
</evidence>
<feature type="coiled-coil region" evidence="1">
    <location>
        <begin position="232"/>
        <end position="266"/>
    </location>
</feature>
<accession>A0A671XDC4</accession>
<protein>
    <submittedName>
        <fullName evidence="3">DSN1 component of MIS12 kinetochore complex</fullName>
    </submittedName>
</protein>
<feature type="compositionally biased region" description="Basic residues" evidence="2">
    <location>
        <begin position="116"/>
        <end position="126"/>
    </location>
</feature>
<organism evidence="3 4">
    <name type="scientific">Sparus aurata</name>
    <name type="common">Gilthead sea bream</name>
    <dbReference type="NCBI Taxonomy" id="8175"/>
    <lineage>
        <taxon>Eukaryota</taxon>
        <taxon>Metazoa</taxon>
        <taxon>Chordata</taxon>
        <taxon>Craniata</taxon>
        <taxon>Vertebrata</taxon>
        <taxon>Euteleostomi</taxon>
        <taxon>Actinopterygii</taxon>
        <taxon>Neopterygii</taxon>
        <taxon>Teleostei</taxon>
        <taxon>Neoteleostei</taxon>
        <taxon>Acanthomorphata</taxon>
        <taxon>Eupercaria</taxon>
        <taxon>Spariformes</taxon>
        <taxon>Sparidae</taxon>
        <taxon>Sparus</taxon>
    </lineage>
</organism>
<reference evidence="3" key="1">
    <citation type="submission" date="2021-04" db="EMBL/GenBank/DDBJ databases">
        <authorList>
            <consortium name="Wellcome Sanger Institute Data Sharing"/>
        </authorList>
    </citation>
    <scope>NUCLEOTIDE SEQUENCE [LARGE SCALE GENOMIC DNA]</scope>
</reference>
<dbReference type="OrthoDB" id="10044040at2759"/>
<dbReference type="Proteomes" id="UP000472265">
    <property type="component" value="Chromosome 23"/>
</dbReference>
<dbReference type="RefSeq" id="XP_030262421.1">
    <property type="nucleotide sequence ID" value="XM_030406561.1"/>
</dbReference>
<sequence>MVLSAVKGFGLLGARYEENHLKVKMAEKHLEAGKDGYESVVDADTQNEVNSIKQTSKRCSSTSPITAPPHKSPRTDFPSPSTQTLDAEEGHSETVKQERQIETMERPSSPNVSPTGRRKSWRRATLTRRSLPALPNPYQVLCRGISTSLSSEERLEKLMETSMRMAIERTQNSLQSVPKALLESFQKQVEHIQKEWRYLAKSIRSEPQDHELPASAASSCDPSVQRAMEKAISRLQAESESWEALLTKHRSKAEELERKVEEGQERGVSLDTSSVTQSSQYHFIQSKPDYHGLLRRQQPMLHTMAMIMDTQCKMVRELLNIKEQSQLLVKETSGRLAAEAGFQDLSPDPIRNLMAAPLSSATT</sequence>
<reference evidence="3" key="3">
    <citation type="submission" date="2025-09" db="UniProtKB">
        <authorList>
            <consortium name="Ensembl"/>
        </authorList>
    </citation>
    <scope>IDENTIFICATION</scope>
</reference>
<dbReference type="OMA" id="QDKSQSW"/>